<accession>A0A1V8M9E1</accession>
<dbReference type="Proteomes" id="UP000191980">
    <property type="component" value="Unassembled WGS sequence"/>
</dbReference>
<comment type="caution">
    <text evidence="9">The sequence shown here is derived from an EMBL/GenBank/DDBJ whole genome shotgun (WGS) entry which is preliminary data.</text>
</comment>
<dbReference type="Pfam" id="PF12801">
    <property type="entry name" value="Fer4_5"/>
    <property type="match status" value="2"/>
</dbReference>
<feature type="transmembrane region" description="Helical" evidence="7">
    <location>
        <begin position="166"/>
        <end position="191"/>
    </location>
</feature>
<dbReference type="Gene3D" id="3.30.70.20">
    <property type="match status" value="1"/>
</dbReference>
<feature type="transmembrane region" description="Helical" evidence="7">
    <location>
        <begin position="321"/>
        <end position="345"/>
    </location>
</feature>
<dbReference type="RefSeq" id="WP_080522839.1">
    <property type="nucleotide sequence ID" value="NZ_LPUF01000001.1"/>
</dbReference>
<name>A0A1V8M9E1_9GAMM</name>
<keyword evidence="5" id="KW-0408">Iron</keyword>
<dbReference type="PANTHER" id="PTHR30176">
    <property type="entry name" value="FERREDOXIN-TYPE PROTEIN NAPH"/>
    <property type="match status" value="1"/>
</dbReference>
<dbReference type="GO" id="GO:0051539">
    <property type="term" value="F:4 iron, 4 sulfur cluster binding"/>
    <property type="evidence" value="ECO:0007669"/>
    <property type="project" value="UniProtKB-KW"/>
</dbReference>
<keyword evidence="1" id="KW-0813">Transport</keyword>
<evidence type="ECO:0000256" key="4">
    <source>
        <dbReference type="ARBA" id="ARBA00022982"/>
    </source>
</evidence>
<evidence type="ECO:0000256" key="7">
    <source>
        <dbReference type="SAM" id="Phobius"/>
    </source>
</evidence>
<evidence type="ECO:0000256" key="6">
    <source>
        <dbReference type="ARBA" id="ARBA00023014"/>
    </source>
</evidence>
<feature type="domain" description="4Fe-4S ferredoxin-type" evidence="8">
    <location>
        <begin position="222"/>
        <end position="251"/>
    </location>
</feature>
<sequence>MQVINDIKAIPKVQKYRYFLIILASASMLGPLAFLPQLVGSDDLCGSLCMRRFYLYFPGMSWEDFFVHVNAAAIGVMAFSLIMLTTLFFGRMWCGYLCPVGGLAELSSRMLNDRWKIEFRSLPQVQIRYGYFGFFLVAMPALGISACSLCNFITIPRLIEAMSGEYRGMVFLVSSVGMVNLGLLLLLGVFASKGRAYCQFMCPIGAADGLVNRIGANFPFARRIRVAKERCTGCNICARNCMCGAIKMVDKIATVDQVSCMSCHECVDVCDWNALAWTTPPSHKVNEPKRIKKNTEIFPLPNWQAIHFDVNKGGDTKAGPAVSWVSVVNAMILLTVISIVIVGSFL</sequence>
<evidence type="ECO:0000256" key="3">
    <source>
        <dbReference type="ARBA" id="ARBA00022723"/>
    </source>
</evidence>
<keyword evidence="10" id="KW-1185">Reference proteome</keyword>
<dbReference type="GO" id="GO:0046872">
    <property type="term" value="F:metal ion binding"/>
    <property type="evidence" value="ECO:0007669"/>
    <property type="project" value="UniProtKB-KW"/>
</dbReference>
<evidence type="ECO:0000256" key="5">
    <source>
        <dbReference type="ARBA" id="ARBA00023004"/>
    </source>
</evidence>
<evidence type="ECO:0000313" key="9">
    <source>
        <dbReference type="EMBL" id="OQK18234.1"/>
    </source>
</evidence>
<keyword evidence="7" id="KW-1133">Transmembrane helix</keyword>
<keyword evidence="3" id="KW-0479">Metal-binding</keyword>
<dbReference type="AlphaFoldDB" id="A0A1V8M9E1"/>
<dbReference type="GO" id="GO:0005886">
    <property type="term" value="C:plasma membrane"/>
    <property type="evidence" value="ECO:0007669"/>
    <property type="project" value="TreeGrafter"/>
</dbReference>
<dbReference type="InterPro" id="IPR051684">
    <property type="entry name" value="Electron_Trans/Redox"/>
</dbReference>
<dbReference type="STRING" id="1420851.AU255_10485"/>
<evidence type="ECO:0000313" key="10">
    <source>
        <dbReference type="Proteomes" id="UP000191980"/>
    </source>
</evidence>
<keyword evidence="2" id="KW-0004">4Fe-4S</keyword>
<evidence type="ECO:0000256" key="2">
    <source>
        <dbReference type="ARBA" id="ARBA00022485"/>
    </source>
</evidence>
<evidence type="ECO:0000256" key="1">
    <source>
        <dbReference type="ARBA" id="ARBA00022448"/>
    </source>
</evidence>
<feature type="transmembrane region" description="Helical" evidence="7">
    <location>
        <begin position="65"/>
        <end position="89"/>
    </location>
</feature>
<dbReference type="OrthoDB" id="9806398at2"/>
<dbReference type="InterPro" id="IPR017896">
    <property type="entry name" value="4Fe4S_Fe-S-bd"/>
</dbReference>
<keyword evidence="4" id="KW-0249">Electron transport</keyword>
<dbReference type="SUPFAM" id="SSF54862">
    <property type="entry name" value="4Fe-4S ferredoxins"/>
    <property type="match status" value="1"/>
</dbReference>
<reference evidence="9 10" key="1">
    <citation type="submission" date="2015-12" db="EMBL/GenBank/DDBJ databases">
        <authorList>
            <person name="Shamseldin A."/>
            <person name="Moawad H."/>
            <person name="Abd El-Rahim W.M."/>
            <person name="Sadowsky M.J."/>
        </authorList>
    </citation>
    <scope>NUCLEOTIDE SEQUENCE [LARGE SCALE GENOMIC DNA]</scope>
    <source>
        <strain evidence="9 10">WF1</strain>
    </source>
</reference>
<keyword evidence="7" id="KW-0472">Membrane</keyword>
<evidence type="ECO:0000259" key="8">
    <source>
        <dbReference type="PROSITE" id="PS51379"/>
    </source>
</evidence>
<dbReference type="PROSITE" id="PS51379">
    <property type="entry name" value="4FE4S_FER_2"/>
    <property type="match status" value="2"/>
</dbReference>
<gene>
    <name evidence="9" type="ORF">AU255_10485</name>
</gene>
<dbReference type="PANTHER" id="PTHR30176:SF3">
    <property type="entry name" value="FERREDOXIN-TYPE PROTEIN NAPH"/>
    <property type="match status" value="1"/>
</dbReference>
<dbReference type="EMBL" id="LPUF01000001">
    <property type="protein sequence ID" value="OQK18234.1"/>
    <property type="molecule type" value="Genomic_DNA"/>
</dbReference>
<organism evidence="9 10">
    <name type="scientific">Methyloprofundus sedimenti</name>
    <dbReference type="NCBI Taxonomy" id="1420851"/>
    <lineage>
        <taxon>Bacteria</taxon>
        <taxon>Pseudomonadati</taxon>
        <taxon>Pseudomonadota</taxon>
        <taxon>Gammaproteobacteria</taxon>
        <taxon>Methylococcales</taxon>
        <taxon>Methylococcaceae</taxon>
        <taxon>Methyloprofundus</taxon>
    </lineage>
</organism>
<protein>
    <submittedName>
        <fullName evidence="9">4Fe-4S ferredoxin</fullName>
    </submittedName>
</protein>
<proteinExistence type="predicted"/>
<feature type="transmembrane region" description="Helical" evidence="7">
    <location>
        <begin position="129"/>
        <end position="154"/>
    </location>
</feature>
<keyword evidence="7" id="KW-0812">Transmembrane</keyword>
<feature type="domain" description="4Fe-4S ferredoxin-type" evidence="8">
    <location>
        <begin position="253"/>
        <end position="280"/>
    </location>
</feature>
<keyword evidence="6" id="KW-0411">Iron-sulfur</keyword>